<reference evidence="2" key="1">
    <citation type="journal article" date="2023" name="Plant J.">
        <title>Genome sequences and population genomics provide insights into the demographic history, inbreeding, and mutation load of two 'living fossil' tree species of Dipteronia.</title>
        <authorList>
            <person name="Feng Y."/>
            <person name="Comes H.P."/>
            <person name="Chen J."/>
            <person name="Zhu S."/>
            <person name="Lu R."/>
            <person name="Zhang X."/>
            <person name="Li P."/>
            <person name="Qiu J."/>
            <person name="Olsen K.M."/>
            <person name="Qiu Y."/>
        </authorList>
    </citation>
    <scope>NUCLEOTIDE SEQUENCE</scope>
    <source>
        <strain evidence="2">KIB01</strain>
    </source>
</reference>
<evidence type="ECO:0000313" key="2">
    <source>
        <dbReference type="EMBL" id="KAK2658912.1"/>
    </source>
</evidence>
<protein>
    <recommendedName>
        <fullName evidence="1">RNase H type-1 domain-containing protein</fullName>
    </recommendedName>
</protein>
<organism evidence="2 3">
    <name type="scientific">Dipteronia dyeriana</name>
    <dbReference type="NCBI Taxonomy" id="168575"/>
    <lineage>
        <taxon>Eukaryota</taxon>
        <taxon>Viridiplantae</taxon>
        <taxon>Streptophyta</taxon>
        <taxon>Embryophyta</taxon>
        <taxon>Tracheophyta</taxon>
        <taxon>Spermatophyta</taxon>
        <taxon>Magnoliopsida</taxon>
        <taxon>eudicotyledons</taxon>
        <taxon>Gunneridae</taxon>
        <taxon>Pentapetalae</taxon>
        <taxon>rosids</taxon>
        <taxon>malvids</taxon>
        <taxon>Sapindales</taxon>
        <taxon>Sapindaceae</taxon>
        <taxon>Hippocastanoideae</taxon>
        <taxon>Acereae</taxon>
        <taxon>Dipteronia</taxon>
    </lineage>
</organism>
<evidence type="ECO:0000259" key="1">
    <source>
        <dbReference type="Pfam" id="PF13456"/>
    </source>
</evidence>
<proteinExistence type="predicted"/>
<gene>
    <name evidence="2" type="ORF">Ddye_005445</name>
</gene>
<dbReference type="Proteomes" id="UP001280121">
    <property type="component" value="Unassembled WGS sequence"/>
</dbReference>
<comment type="caution">
    <text evidence="2">The sequence shown here is derived from an EMBL/GenBank/DDBJ whole genome shotgun (WGS) entry which is preliminary data.</text>
</comment>
<dbReference type="EMBL" id="JANJYI010000002">
    <property type="protein sequence ID" value="KAK2658912.1"/>
    <property type="molecule type" value="Genomic_DNA"/>
</dbReference>
<feature type="domain" description="RNase H type-1" evidence="1">
    <location>
        <begin position="20"/>
        <end position="76"/>
    </location>
</feature>
<dbReference type="GO" id="GO:0003676">
    <property type="term" value="F:nucleic acid binding"/>
    <property type="evidence" value="ECO:0007669"/>
    <property type="project" value="InterPro"/>
</dbReference>
<evidence type="ECO:0000313" key="3">
    <source>
        <dbReference type="Proteomes" id="UP001280121"/>
    </source>
</evidence>
<sequence>MARQVVASGGGHMRRFKRCFSDSKSAVSWIKGEDFGNFELVRMVYDIIHFLQERRGLDIDFMPRSSNSLADSLVKSSASMCGDKLEWGDFCIQ</sequence>
<dbReference type="InterPro" id="IPR002156">
    <property type="entry name" value="RNaseH_domain"/>
</dbReference>
<accession>A0AAD9XGI8</accession>
<name>A0AAD9XGI8_9ROSI</name>
<dbReference type="Pfam" id="PF13456">
    <property type="entry name" value="RVT_3"/>
    <property type="match status" value="1"/>
</dbReference>
<keyword evidence="3" id="KW-1185">Reference proteome</keyword>
<dbReference type="AlphaFoldDB" id="A0AAD9XGI8"/>
<dbReference type="GO" id="GO:0004523">
    <property type="term" value="F:RNA-DNA hybrid ribonuclease activity"/>
    <property type="evidence" value="ECO:0007669"/>
    <property type="project" value="InterPro"/>
</dbReference>